<dbReference type="PANTHER" id="PTHR16253:SF0">
    <property type="entry name" value="TETRATRICOPEPTIDE REPEAT PROTEIN 22"/>
    <property type="match status" value="1"/>
</dbReference>
<evidence type="ECO:0000259" key="1">
    <source>
        <dbReference type="PROSITE" id="PS50104"/>
    </source>
</evidence>
<protein>
    <recommendedName>
        <fullName evidence="1">TIR domain-containing protein</fullName>
    </recommendedName>
</protein>
<dbReference type="Gene3D" id="3.40.50.10140">
    <property type="entry name" value="Toll/interleukin-1 receptor homology (TIR) domain"/>
    <property type="match status" value="1"/>
</dbReference>
<comment type="caution">
    <text evidence="2">The sequence shown here is derived from an EMBL/GenBank/DDBJ whole genome shotgun (WGS) entry which is preliminary data.</text>
</comment>
<feature type="domain" description="TIR" evidence="1">
    <location>
        <begin position="24"/>
        <end position="155"/>
    </location>
</feature>
<dbReference type="InterPro" id="IPR035897">
    <property type="entry name" value="Toll_tir_struct_dom_sf"/>
</dbReference>
<dbReference type="STRING" id="8496.A0A151MRM4"/>
<dbReference type="InterPro" id="IPR000157">
    <property type="entry name" value="TIR_dom"/>
</dbReference>
<dbReference type="OrthoDB" id="6160824at2759"/>
<gene>
    <name evidence="2" type="ORF">Y1Q_0017323</name>
</gene>
<organism evidence="2 3">
    <name type="scientific">Alligator mississippiensis</name>
    <name type="common">American alligator</name>
    <dbReference type="NCBI Taxonomy" id="8496"/>
    <lineage>
        <taxon>Eukaryota</taxon>
        <taxon>Metazoa</taxon>
        <taxon>Chordata</taxon>
        <taxon>Craniata</taxon>
        <taxon>Vertebrata</taxon>
        <taxon>Euteleostomi</taxon>
        <taxon>Archelosauria</taxon>
        <taxon>Archosauria</taxon>
        <taxon>Crocodylia</taxon>
        <taxon>Alligatoridae</taxon>
        <taxon>Alligatorinae</taxon>
        <taxon>Alligator</taxon>
    </lineage>
</organism>
<dbReference type="AlphaFoldDB" id="A0A151MRM4"/>
<dbReference type="PANTHER" id="PTHR16253">
    <property type="entry name" value="TETRATRICOPEPTIDE REPEAT PROTEIN 22"/>
    <property type="match status" value="1"/>
</dbReference>
<dbReference type="GO" id="GO:0007165">
    <property type="term" value="P:signal transduction"/>
    <property type="evidence" value="ECO:0007669"/>
    <property type="project" value="InterPro"/>
</dbReference>
<accession>A0A151MRM4</accession>
<dbReference type="KEGG" id="amj:102572807"/>
<dbReference type="Proteomes" id="UP000050525">
    <property type="component" value="Unassembled WGS sequence"/>
</dbReference>
<dbReference type="InterPro" id="IPR042342">
    <property type="entry name" value="TTC22"/>
</dbReference>
<evidence type="ECO:0000313" key="2">
    <source>
        <dbReference type="EMBL" id="KYO27142.1"/>
    </source>
</evidence>
<sequence length="178" mass="19982">MSASALPQLPGVIVDMKTLSHPWFTYDFSIWYCPDDDDVASRISETLMEHGFRGYVEHQDQVAGTSVALKATEVIEASQVAIIILSARSLHDPWCQRVLEWNLHHVIEQEGTKMIPVYVDVKKHQVPLVLRHLNELDYRSAFFQQKLLDGLRRAKASSGKARTAVPSKVSKAKSSVGL</sequence>
<proteinExistence type="predicted"/>
<dbReference type="Pfam" id="PF13676">
    <property type="entry name" value="TIR_2"/>
    <property type="match status" value="1"/>
</dbReference>
<dbReference type="SUPFAM" id="SSF52200">
    <property type="entry name" value="Toll/Interleukin receptor TIR domain"/>
    <property type="match status" value="1"/>
</dbReference>
<keyword evidence="3" id="KW-1185">Reference proteome</keyword>
<reference evidence="2 3" key="1">
    <citation type="journal article" date="2012" name="Genome Biol.">
        <title>Sequencing three crocodilian genomes to illuminate the evolution of archosaurs and amniotes.</title>
        <authorList>
            <person name="St John J.A."/>
            <person name="Braun E.L."/>
            <person name="Isberg S.R."/>
            <person name="Miles L.G."/>
            <person name="Chong A.Y."/>
            <person name="Gongora J."/>
            <person name="Dalzell P."/>
            <person name="Moran C."/>
            <person name="Bed'hom B."/>
            <person name="Abzhanov A."/>
            <person name="Burgess S.C."/>
            <person name="Cooksey A.M."/>
            <person name="Castoe T.A."/>
            <person name="Crawford N.G."/>
            <person name="Densmore L.D."/>
            <person name="Drew J.C."/>
            <person name="Edwards S.V."/>
            <person name="Faircloth B.C."/>
            <person name="Fujita M.K."/>
            <person name="Greenwold M.J."/>
            <person name="Hoffmann F.G."/>
            <person name="Howard J.M."/>
            <person name="Iguchi T."/>
            <person name="Janes D.E."/>
            <person name="Khan S.Y."/>
            <person name="Kohno S."/>
            <person name="de Koning A.J."/>
            <person name="Lance S.L."/>
            <person name="McCarthy F.M."/>
            <person name="McCormack J.E."/>
            <person name="Merchant M.E."/>
            <person name="Peterson D.G."/>
            <person name="Pollock D.D."/>
            <person name="Pourmand N."/>
            <person name="Raney B.J."/>
            <person name="Roessler K.A."/>
            <person name="Sanford J.R."/>
            <person name="Sawyer R.H."/>
            <person name="Schmidt C.J."/>
            <person name="Triplett E.W."/>
            <person name="Tuberville T.D."/>
            <person name="Venegas-Anaya M."/>
            <person name="Howard J.T."/>
            <person name="Jarvis E.D."/>
            <person name="Guillette L.J.Jr."/>
            <person name="Glenn T.C."/>
            <person name="Green R.E."/>
            <person name="Ray D.A."/>
        </authorList>
    </citation>
    <scope>NUCLEOTIDE SEQUENCE [LARGE SCALE GENOMIC DNA]</scope>
    <source>
        <strain evidence="2">KSC_2009_1</strain>
    </source>
</reference>
<name>A0A151MRM4_ALLMI</name>
<evidence type="ECO:0000313" key="3">
    <source>
        <dbReference type="Proteomes" id="UP000050525"/>
    </source>
</evidence>
<dbReference type="PROSITE" id="PS50104">
    <property type="entry name" value="TIR"/>
    <property type="match status" value="1"/>
</dbReference>
<dbReference type="EMBL" id="AKHW03005322">
    <property type="protein sequence ID" value="KYO27142.1"/>
    <property type="molecule type" value="Genomic_DNA"/>
</dbReference>